<comment type="caution">
    <text evidence="2">The sequence shown here is derived from an EMBL/GenBank/DDBJ whole genome shotgun (WGS) entry which is preliminary data.</text>
</comment>
<feature type="region of interest" description="Disordered" evidence="1">
    <location>
        <begin position="1"/>
        <end position="89"/>
    </location>
</feature>
<feature type="compositionally biased region" description="Basic and acidic residues" evidence="1">
    <location>
        <begin position="8"/>
        <end position="20"/>
    </location>
</feature>
<name>A0A9Q0YEU1_HOLLE</name>
<protein>
    <submittedName>
        <fullName evidence="2">Uncharacterized protein</fullName>
    </submittedName>
</protein>
<evidence type="ECO:0000313" key="3">
    <source>
        <dbReference type="Proteomes" id="UP001152320"/>
    </source>
</evidence>
<accession>A0A9Q0YEU1</accession>
<dbReference type="Proteomes" id="UP001152320">
    <property type="component" value="Chromosome 22"/>
</dbReference>
<gene>
    <name evidence="2" type="ORF">HOLleu_40873</name>
</gene>
<keyword evidence="3" id="KW-1185">Reference proteome</keyword>
<dbReference type="OrthoDB" id="10663645at2759"/>
<feature type="compositionally biased region" description="Basic and acidic residues" evidence="1">
    <location>
        <begin position="37"/>
        <end position="54"/>
    </location>
</feature>
<dbReference type="AlphaFoldDB" id="A0A9Q0YEU1"/>
<proteinExistence type="predicted"/>
<reference evidence="2" key="1">
    <citation type="submission" date="2021-10" db="EMBL/GenBank/DDBJ databases">
        <title>Tropical sea cucumber genome reveals ecological adaptation and Cuvierian tubules defense mechanism.</title>
        <authorList>
            <person name="Chen T."/>
        </authorList>
    </citation>
    <scope>NUCLEOTIDE SEQUENCE</scope>
    <source>
        <strain evidence="2">Nanhai2018</strain>
        <tissue evidence="2">Muscle</tissue>
    </source>
</reference>
<evidence type="ECO:0000256" key="1">
    <source>
        <dbReference type="SAM" id="MobiDB-lite"/>
    </source>
</evidence>
<feature type="region of interest" description="Disordered" evidence="1">
    <location>
        <begin position="209"/>
        <end position="253"/>
    </location>
</feature>
<feature type="compositionally biased region" description="Basic and acidic residues" evidence="1">
    <location>
        <begin position="229"/>
        <end position="242"/>
    </location>
</feature>
<dbReference type="EMBL" id="JAIZAY010000022">
    <property type="protein sequence ID" value="KAJ8021100.1"/>
    <property type="molecule type" value="Genomic_DNA"/>
</dbReference>
<evidence type="ECO:0000313" key="2">
    <source>
        <dbReference type="EMBL" id="KAJ8021100.1"/>
    </source>
</evidence>
<organism evidence="2 3">
    <name type="scientific">Holothuria leucospilota</name>
    <name type="common">Black long sea cucumber</name>
    <name type="synonym">Mertensiothuria leucospilota</name>
    <dbReference type="NCBI Taxonomy" id="206669"/>
    <lineage>
        <taxon>Eukaryota</taxon>
        <taxon>Metazoa</taxon>
        <taxon>Echinodermata</taxon>
        <taxon>Eleutherozoa</taxon>
        <taxon>Echinozoa</taxon>
        <taxon>Holothuroidea</taxon>
        <taxon>Aspidochirotacea</taxon>
        <taxon>Aspidochirotida</taxon>
        <taxon>Holothuriidae</taxon>
        <taxon>Holothuria</taxon>
    </lineage>
</organism>
<sequence length="253" mass="28193">MGTGASELKQKMPEESEPVRKVTSKSYPNEIKTAGSRRRDEIRRRSKPQEDTKDIANIFKLPPLPATDEVPFSQDKFDPNLSSGSDDSLLVRVSVSPGELQKRKDDVSLSNLSLDDGPSSKELDSLTSEIDMALEGHDDVMKDIRGVYFIHSVTSRCSADLSNSNVNTVLRPKGSMIEPLPEMIPVRVNWSDSEKLTETREASIPKVGVFESYRRKRKASPGRNSFSRNGRENESDERDKSPRGGTITRRGAI</sequence>